<protein>
    <submittedName>
        <fullName evidence="8">Transcription termination protein NusB</fullName>
    </submittedName>
</protein>
<dbReference type="STRING" id="93057.EU95_1552"/>
<keyword evidence="6" id="KW-0175">Coiled coil</keyword>
<dbReference type="InterPro" id="IPR011605">
    <property type="entry name" value="NusB_fam"/>
</dbReference>
<accession>A0A0A2A002</accession>
<evidence type="ECO:0000256" key="4">
    <source>
        <dbReference type="ARBA" id="ARBA00023015"/>
    </source>
</evidence>
<evidence type="ECO:0000259" key="7">
    <source>
        <dbReference type="Pfam" id="PF01029"/>
    </source>
</evidence>
<dbReference type="EMBL" id="JNAL01000017">
    <property type="protein sequence ID" value="KGF94930.1"/>
    <property type="molecule type" value="Genomic_DNA"/>
</dbReference>
<feature type="domain" description="NusB/RsmB/TIM44" evidence="7">
    <location>
        <begin position="121"/>
        <end position="204"/>
    </location>
</feature>
<comment type="caution">
    <text evidence="8">The sequence shown here is derived from an EMBL/GenBank/DDBJ whole genome shotgun (WGS) entry which is preliminary data.</text>
</comment>
<dbReference type="PANTHER" id="PTHR11078:SF3">
    <property type="entry name" value="ANTITERMINATION NUSB DOMAIN-CONTAINING PROTEIN"/>
    <property type="match status" value="1"/>
</dbReference>
<dbReference type="GO" id="GO:0003723">
    <property type="term" value="F:RNA binding"/>
    <property type="evidence" value="ECO:0007669"/>
    <property type="project" value="UniProtKB-KW"/>
</dbReference>
<dbReference type="GO" id="GO:0006353">
    <property type="term" value="P:DNA-templated transcription termination"/>
    <property type="evidence" value="ECO:0007669"/>
    <property type="project" value="InterPro"/>
</dbReference>
<sequence length="209" mass="23830">MKYNRSLSRELSLISLGLIKDKGEFKYNKFQIEEVVESALDSLINHCRDELDICESDLENASQKILDSELQDGVDSSLADVREQLKKSLNKIETVMNTLSVSLDFPKLIVSSGQFDIREDVNQRISHVVNNLAIVDSDIDQVMDGWRLKRLPRIDRDILRLAYVDINFLSTPMAVACDEAVNLANKYSDIQGRKFINGVLRRLQTVKLQ</sequence>
<dbReference type="PANTHER" id="PTHR11078">
    <property type="entry name" value="N UTILIZATION SUBSTANCE PROTEIN B-RELATED"/>
    <property type="match status" value="1"/>
</dbReference>
<evidence type="ECO:0000256" key="5">
    <source>
        <dbReference type="ARBA" id="ARBA00023163"/>
    </source>
</evidence>
<evidence type="ECO:0000256" key="1">
    <source>
        <dbReference type="ARBA" id="ARBA00005952"/>
    </source>
</evidence>
<keyword evidence="3" id="KW-0694">RNA-binding</keyword>
<dbReference type="eggNOG" id="COG0781">
    <property type="taxonomic scope" value="Bacteria"/>
</dbReference>
<evidence type="ECO:0000256" key="2">
    <source>
        <dbReference type="ARBA" id="ARBA00022814"/>
    </source>
</evidence>
<evidence type="ECO:0000256" key="6">
    <source>
        <dbReference type="SAM" id="Coils"/>
    </source>
</evidence>
<dbReference type="Pfam" id="PF01029">
    <property type="entry name" value="NusB"/>
    <property type="match status" value="1"/>
</dbReference>
<evidence type="ECO:0000313" key="9">
    <source>
        <dbReference type="Proteomes" id="UP000030355"/>
    </source>
</evidence>
<dbReference type="AlphaFoldDB" id="A0A0A2A002"/>
<name>A0A0A2A002_PROMR</name>
<evidence type="ECO:0000256" key="3">
    <source>
        <dbReference type="ARBA" id="ARBA00022884"/>
    </source>
</evidence>
<dbReference type="Proteomes" id="UP000030355">
    <property type="component" value="Unassembled WGS sequence"/>
</dbReference>
<feature type="coiled-coil region" evidence="6">
    <location>
        <begin position="44"/>
        <end position="98"/>
    </location>
</feature>
<dbReference type="Gene3D" id="1.10.940.10">
    <property type="entry name" value="NusB-like"/>
    <property type="match status" value="1"/>
</dbReference>
<dbReference type="NCBIfam" id="TIGR01951">
    <property type="entry name" value="nusB"/>
    <property type="match status" value="1"/>
</dbReference>
<dbReference type="GO" id="GO:0031564">
    <property type="term" value="P:transcription antitermination"/>
    <property type="evidence" value="ECO:0007669"/>
    <property type="project" value="UniProtKB-KW"/>
</dbReference>
<keyword evidence="2" id="KW-0889">Transcription antitermination</keyword>
<organism evidence="8 9">
    <name type="scientific">Prochlorococcus marinus str. MIT 9201</name>
    <dbReference type="NCBI Taxonomy" id="93057"/>
    <lineage>
        <taxon>Bacteria</taxon>
        <taxon>Bacillati</taxon>
        <taxon>Cyanobacteriota</taxon>
        <taxon>Cyanophyceae</taxon>
        <taxon>Synechococcales</taxon>
        <taxon>Prochlorococcaceae</taxon>
        <taxon>Prochlorococcus</taxon>
    </lineage>
</organism>
<keyword evidence="4" id="KW-0805">Transcription regulation</keyword>
<keyword evidence="5" id="KW-0804">Transcription</keyword>
<dbReference type="InterPro" id="IPR035926">
    <property type="entry name" value="NusB-like_sf"/>
</dbReference>
<reference evidence="9" key="1">
    <citation type="journal article" date="2014" name="Sci. Data">
        <title>Genomes of diverse isolates of the marine cyanobacterium Prochlorococcus.</title>
        <authorList>
            <person name="Biller S."/>
            <person name="Berube P."/>
            <person name="Thompson J."/>
            <person name="Kelly L."/>
            <person name="Roggensack S."/>
            <person name="Awad L."/>
            <person name="Roache-Johnson K."/>
            <person name="Ding H."/>
            <person name="Giovannoni S.J."/>
            <person name="Moore L.R."/>
            <person name="Chisholm S.W."/>
        </authorList>
    </citation>
    <scope>NUCLEOTIDE SEQUENCE [LARGE SCALE GENOMIC DNA]</scope>
    <source>
        <strain evidence="9">MIT 9201</strain>
    </source>
</reference>
<dbReference type="RefSeq" id="WP_032522660.1">
    <property type="nucleotide sequence ID" value="NZ_CP138977.1"/>
</dbReference>
<dbReference type="OrthoDB" id="3528057at2"/>
<evidence type="ECO:0000313" key="8">
    <source>
        <dbReference type="EMBL" id="KGF94930.1"/>
    </source>
</evidence>
<dbReference type="SUPFAM" id="SSF48013">
    <property type="entry name" value="NusB-like"/>
    <property type="match status" value="1"/>
</dbReference>
<gene>
    <name evidence="8" type="ORF">EU95_1552</name>
</gene>
<proteinExistence type="inferred from homology"/>
<comment type="similarity">
    <text evidence="1">Belongs to the NusB family.</text>
</comment>
<dbReference type="InterPro" id="IPR006027">
    <property type="entry name" value="NusB_RsmB_TIM44"/>
</dbReference>
<dbReference type="GO" id="GO:0005829">
    <property type="term" value="C:cytosol"/>
    <property type="evidence" value="ECO:0007669"/>
    <property type="project" value="TreeGrafter"/>
</dbReference>